<dbReference type="InterPro" id="IPR036028">
    <property type="entry name" value="SH3-like_dom_sf"/>
</dbReference>
<comment type="caution">
    <text evidence="1">The sequence shown here is derived from an EMBL/GenBank/DDBJ whole genome shotgun (WGS) entry which is preliminary data.</text>
</comment>
<proteinExistence type="predicted"/>
<accession>A0A9P4NG63</accession>
<evidence type="ECO:0000313" key="1">
    <source>
        <dbReference type="EMBL" id="KAF2420322.1"/>
    </source>
</evidence>
<dbReference type="EMBL" id="MU007111">
    <property type="protein sequence ID" value="KAF2420322.1"/>
    <property type="molecule type" value="Genomic_DNA"/>
</dbReference>
<keyword evidence="2" id="KW-1185">Reference proteome</keyword>
<dbReference type="SUPFAM" id="SSF50044">
    <property type="entry name" value="SH3-domain"/>
    <property type="match status" value="1"/>
</dbReference>
<dbReference type="AlphaFoldDB" id="A0A9P4NG63"/>
<name>A0A9P4NG63_9PEZI</name>
<dbReference type="Proteomes" id="UP000800235">
    <property type="component" value="Unassembled WGS sequence"/>
</dbReference>
<evidence type="ECO:0000313" key="2">
    <source>
        <dbReference type="Proteomes" id="UP000800235"/>
    </source>
</evidence>
<reference evidence="1" key="1">
    <citation type="journal article" date="2020" name="Stud. Mycol.">
        <title>101 Dothideomycetes genomes: a test case for predicting lifestyles and emergence of pathogens.</title>
        <authorList>
            <person name="Haridas S."/>
            <person name="Albert R."/>
            <person name="Binder M."/>
            <person name="Bloem J."/>
            <person name="Labutti K."/>
            <person name="Salamov A."/>
            <person name="Andreopoulos B."/>
            <person name="Baker S."/>
            <person name="Barry K."/>
            <person name="Bills G."/>
            <person name="Bluhm B."/>
            <person name="Cannon C."/>
            <person name="Castanera R."/>
            <person name="Culley D."/>
            <person name="Daum C."/>
            <person name="Ezra D."/>
            <person name="Gonzalez J."/>
            <person name="Henrissat B."/>
            <person name="Kuo A."/>
            <person name="Liang C."/>
            <person name="Lipzen A."/>
            <person name="Lutzoni F."/>
            <person name="Magnuson J."/>
            <person name="Mondo S."/>
            <person name="Nolan M."/>
            <person name="Ohm R."/>
            <person name="Pangilinan J."/>
            <person name="Park H.-J."/>
            <person name="Ramirez L."/>
            <person name="Alfaro M."/>
            <person name="Sun H."/>
            <person name="Tritt A."/>
            <person name="Yoshinaga Y."/>
            <person name="Zwiers L.-H."/>
            <person name="Turgeon B."/>
            <person name="Goodwin S."/>
            <person name="Spatafora J."/>
            <person name="Crous P."/>
            <person name="Grigoriev I."/>
        </authorList>
    </citation>
    <scope>NUCLEOTIDE SEQUENCE</scope>
    <source>
        <strain evidence="1">CBS 130266</strain>
    </source>
</reference>
<protein>
    <submittedName>
        <fullName evidence="1">Uncharacterized protein</fullName>
    </submittedName>
</protein>
<organism evidence="1 2">
    <name type="scientific">Tothia fuscella</name>
    <dbReference type="NCBI Taxonomy" id="1048955"/>
    <lineage>
        <taxon>Eukaryota</taxon>
        <taxon>Fungi</taxon>
        <taxon>Dikarya</taxon>
        <taxon>Ascomycota</taxon>
        <taxon>Pezizomycotina</taxon>
        <taxon>Dothideomycetes</taxon>
        <taxon>Pleosporomycetidae</taxon>
        <taxon>Venturiales</taxon>
        <taxon>Cylindrosympodiaceae</taxon>
        <taxon>Tothia</taxon>
    </lineage>
</organism>
<sequence>MNNKVSADIDPLGVDMAQRVVTPTDEPNAVDNDNAAESDDLVDTKAMNTTLALELRGLYAKIEYLKSKDKLFSEVIEQLKRILEMCNSSHRESYEVGRNETHDKGDAAEADNHPRIFLGGEIMTAQHDYATGDSRQLLVKRGDILHVYARVNLKVAAGFNSNTGIGGCFPWEIGTIEEGERSKKPDIIIANKSENTDSRKWLGVRAGDYVRLYSRTGNNSYAMNLSSFEVGEFWLLGKDYKKHDRTNNGYVEARPYPNQRPFNQPNFHQQMNMGPQGFSGGFLYHRNPHDEEIYQAGWDNMDDFPMDIFEAGYDATMADY</sequence>
<gene>
    <name evidence="1" type="ORF">EJ08DRAFT_738669</name>
</gene>